<proteinExistence type="predicted"/>
<feature type="region of interest" description="Disordered" evidence="2">
    <location>
        <begin position="59"/>
        <end position="80"/>
    </location>
</feature>
<evidence type="ECO:0000313" key="3">
    <source>
        <dbReference type="EMBL" id="KYM96444.1"/>
    </source>
</evidence>
<evidence type="ECO:0000256" key="1">
    <source>
        <dbReference type="SAM" id="Coils"/>
    </source>
</evidence>
<evidence type="ECO:0000313" key="4">
    <source>
        <dbReference type="Proteomes" id="UP000078542"/>
    </source>
</evidence>
<feature type="compositionally biased region" description="Basic and acidic residues" evidence="2">
    <location>
        <begin position="380"/>
        <end position="397"/>
    </location>
</feature>
<dbReference type="EMBL" id="KQ978218">
    <property type="protein sequence ID" value="KYM96444.1"/>
    <property type="molecule type" value="Genomic_DNA"/>
</dbReference>
<name>A0A151IAN0_9HYME</name>
<dbReference type="AlphaFoldDB" id="A0A151IAN0"/>
<dbReference type="STRING" id="456900.A0A151IAN0"/>
<organism evidence="3 4">
    <name type="scientific">Cyphomyrmex costatus</name>
    <dbReference type="NCBI Taxonomy" id="456900"/>
    <lineage>
        <taxon>Eukaryota</taxon>
        <taxon>Metazoa</taxon>
        <taxon>Ecdysozoa</taxon>
        <taxon>Arthropoda</taxon>
        <taxon>Hexapoda</taxon>
        <taxon>Insecta</taxon>
        <taxon>Pterygota</taxon>
        <taxon>Neoptera</taxon>
        <taxon>Endopterygota</taxon>
        <taxon>Hymenoptera</taxon>
        <taxon>Apocrita</taxon>
        <taxon>Aculeata</taxon>
        <taxon>Formicoidea</taxon>
        <taxon>Formicidae</taxon>
        <taxon>Myrmicinae</taxon>
        <taxon>Cyphomyrmex</taxon>
    </lineage>
</organism>
<protein>
    <submittedName>
        <fullName evidence="3">Uncharacterized protein</fullName>
    </submittedName>
</protein>
<keyword evidence="1" id="KW-0175">Coiled coil</keyword>
<feature type="coiled-coil region" evidence="1">
    <location>
        <begin position="128"/>
        <end position="169"/>
    </location>
</feature>
<reference evidence="3 4" key="1">
    <citation type="submission" date="2016-03" db="EMBL/GenBank/DDBJ databases">
        <title>Cyphomyrmex costatus WGS genome.</title>
        <authorList>
            <person name="Nygaard S."/>
            <person name="Hu H."/>
            <person name="Boomsma J."/>
            <person name="Zhang G."/>
        </authorList>
    </citation>
    <scope>NUCLEOTIDE SEQUENCE [LARGE SCALE GENOMIC DNA]</scope>
    <source>
        <strain evidence="3">MS0001</strain>
        <tissue evidence="3">Whole body</tissue>
    </source>
</reference>
<gene>
    <name evidence="3" type="ORF">ALC62_12898</name>
</gene>
<dbReference type="Proteomes" id="UP000078542">
    <property type="component" value="Unassembled WGS sequence"/>
</dbReference>
<keyword evidence="4" id="KW-1185">Reference proteome</keyword>
<sequence>MSCTRYRIMDPQQDRLHLDFKHPHSCYTTTYHAAIRNLCPTVCSNRSCSRNHVNWKSSNLNGSNDETYREDRGDPPFPDSNMQMGRIASAHMYESTRHHESAPVVSFERMQIRLKLLEDSNATLHFRNRDLVAENKNLMNRLEEDATKMEKLLENVSLLQSKLDKEKIKLVDVLAKQSKHDEVCLENKCTSSTNIVLKTNRGLQIWETCKDCHEELEGCQRESRISITKSEFELLERDMKTLRDAIIAREEAWDKAMEREQNCQQQLTRLTAEVITTRHLCETRQDELRAVTDTLTEKESVLKIMQKETLYLNKLIAKLYRRQRELEEYASGGVSFSISERDQRCIEEIVRRVRNSKSKSKAKPKCTSDKYPRSNSSSPRENKNGLDRTGSSEDHHKFNFWTSCTG</sequence>
<evidence type="ECO:0000256" key="2">
    <source>
        <dbReference type="SAM" id="MobiDB-lite"/>
    </source>
</evidence>
<feature type="region of interest" description="Disordered" evidence="2">
    <location>
        <begin position="356"/>
        <end position="406"/>
    </location>
</feature>
<accession>A0A151IAN0</accession>